<feature type="transmembrane region" description="Helical" evidence="10">
    <location>
        <begin position="466"/>
        <end position="488"/>
    </location>
</feature>
<evidence type="ECO:0000256" key="10">
    <source>
        <dbReference type="SAM" id="Phobius"/>
    </source>
</evidence>
<dbReference type="SUPFAM" id="SSF52540">
    <property type="entry name" value="P-loop containing nucleoside triphosphate hydrolases"/>
    <property type="match status" value="1"/>
</dbReference>
<dbReference type="PANTHER" id="PTHR48041:SF24">
    <property type="entry name" value="ABC TRANSPORTER G FAMILY MEMBER 21"/>
    <property type="match status" value="1"/>
</dbReference>
<evidence type="ECO:0000256" key="8">
    <source>
        <dbReference type="ARBA" id="ARBA00023136"/>
    </source>
</evidence>
<dbReference type="InterPro" id="IPR043926">
    <property type="entry name" value="ABCG_dom"/>
</dbReference>
<evidence type="ECO:0000256" key="6">
    <source>
        <dbReference type="ARBA" id="ARBA00022840"/>
    </source>
</evidence>
<feature type="transmembrane region" description="Helical" evidence="10">
    <location>
        <begin position="575"/>
        <end position="593"/>
    </location>
</feature>
<dbReference type="InterPro" id="IPR003439">
    <property type="entry name" value="ABC_transporter-like_ATP-bd"/>
</dbReference>
<feature type="region of interest" description="Disordered" evidence="9">
    <location>
        <begin position="1"/>
        <end position="34"/>
    </location>
</feature>
<keyword evidence="5" id="KW-0547">Nucleotide-binding</keyword>
<dbReference type="PANTHER" id="PTHR48041">
    <property type="entry name" value="ABC TRANSPORTER G FAMILY MEMBER 28"/>
    <property type="match status" value="1"/>
</dbReference>
<sequence>MMPPQQETSITSNIPVTPTRPENSSVHAQPPTSATTHVVKATFVSNDIDNNNDSHHHPPPSAPRFSLPQQSLRPITLKFEDVSYSITLGRDKKGCVSSQKPKQTRTVLNGVTGMVGPGEVMAMLGPSGSGKTTLLTALAGRLAGKLSGSITYNNRPFSSSLRRNIGFVSQDDVLYPHLTVLETLTYAAMLKLPKSLTKEEKMEQVEMIIVELGLSPCRNSPVGGGAALFRGISGGEQKRVGIGQEMLVNPSLLLLDEPTSGLDSTTAQRIVTMLCSIAKNGRTVVTTIHQPSSRLYWMFDKVVVLSDGHPIFTGQTGRVMDYLGSIGFVPAFSFVNPADFLLDLANGIVADVKQDDQIDHHEDQASIKQFLVSSYKKNLYPLLKQEIQQNHRELEFFTSGTPRSSENQWTTSWWEQFMVLLKRGLKERRHESYSGLRIFQVLSVSILSGLLWWHSDPSHIQDQVGLLFFFSIFWGFFPLFNAIFAFPLDRPMLLRERSSGMYYLSSYYVARMVGDLPMELALPTIFVTISYWMGGLKPCLVTFVLTLLIMLFNVLVSQGIGLALGAILMDVKQGTTLASVTMLVFLLAGGYYIQQIPFFIAWLKYISFSHYCYKLLVGVQFSVNEVYDCGPGLHCRTRDFPAIKCLALDSLWGDVAALTVMLVGYRVVAYFALRMGLHH</sequence>
<keyword evidence="13" id="KW-1185">Reference proteome</keyword>
<dbReference type="Pfam" id="PF19055">
    <property type="entry name" value="ABC2_membrane_7"/>
    <property type="match status" value="1"/>
</dbReference>
<dbReference type="SMART" id="SM00382">
    <property type="entry name" value="AAA"/>
    <property type="match status" value="1"/>
</dbReference>
<dbReference type="GO" id="GO:0005886">
    <property type="term" value="C:plasma membrane"/>
    <property type="evidence" value="ECO:0007669"/>
    <property type="project" value="TreeGrafter"/>
</dbReference>
<evidence type="ECO:0000256" key="7">
    <source>
        <dbReference type="ARBA" id="ARBA00022989"/>
    </source>
</evidence>
<name>A0AAN9SYK7_PSOTE</name>
<dbReference type="AlphaFoldDB" id="A0AAN9SYK7"/>
<keyword evidence="3" id="KW-0813">Transport</keyword>
<comment type="subcellular location">
    <subcellularLocation>
        <location evidence="1">Membrane</location>
        <topology evidence="1">Multi-pass membrane protein</topology>
    </subcellularLocation>
</comment>
<dbReference type="Pfam" id="PF01061">
    <property type="entry name" value="ABC2_membrane"/>
    <property type="match status" value="1"/>
</dbReference>
<dbReference type="Gene3D" id="3.40.50.300">
    <property type="entry name" value="P-loop containing nucleotide triphosphate hydrolases"/>
    <property type="match status" value="1"/>
</dbReference>
<dbReference type="InterPro" id="IPR013525">
    <property type="entry name" value="ABC2_TM"/>
</dbReference>
<evidence type="ECO:0000256" key="9">
    <source>
        <dbReference type="SAM" id="MobiDB-lite"/>
    </source>
</evidence>
<evidence type="ECO:0000256" key="3">
    <source>
        <dbReference type="ARBA" id="ARBA00022448"/>
    </source>
</evidence>
<comment type="caution">
    <text evidence="12">The sequence shown here is derived from an EMBL/GenBank/DDBJ whole genome shotgun (WGS) entry which is preliminary data.</text>
</comment>
<evidence type="ECO:0000313" key="12">
    <source>
        <dbReference type="EMBL" id="KAK7407611.1"/>
    </source>
</evidence>
<evidence type="ECO:0000259" key="11">
    <source>
        <dbReference type="PROSITE" id="PS50893"/>
    </source>
</evidence>
<evidence type="ECO:0000256" key="2">
    <source>
        <dbReference type="ARBA" id="ARBA00005814"/>
    </source>
</evidence>
<keyword evidence="6" id="KW-0067">ATP-binding</keyword>
<dbReference type="InterPro" id="IPR017871">
    <property type="entry name" value="ABC_transporter-like_CS"/>
</dbReference>
<dbReference type="FunFam" id="3.40.50.300:FF:000337">
    <property type="entry name" value="ABC transporter G family member 22"/>
    <property type="match status" value="1"/>
</dbReference>
<accession>A0AAN9SYK7</accession>
<keyword evidence="4 10" id="KW-0812">Transmembrane</keyword>
<proteinExistence type="inferred from homology"/>
<dbReference type="PROSITE" id="PS50893">
    <property type="entry name" value="ABC_TRANSPORTER_2"/>
    <property type="match status" value="1"/>
</dbReference>
<dbReference type="Pfam" id="PF00005">
    <property type="entry name" value="ABC_tran"/>
    <property type="match status" value="1"/>
</dbReference>
<feature type="transmembrane region" description="Helical" evidence="10">
    <location>
        <begin position="540"/>
        <end position="568"/>
    </location>
</feature>
<dbReference type="InterPro" id="IPR003593">
    <property type="entry name" value="AAA+_ATPase"/>
</dbReference>
<feature type="region of interest" description="Disordered" evidence="9">
    <location>
        <begin position="46"/>
        <end position="68"/>
    </location>
</feature>
<dbReference type="GO" id="GO:0016887">
    <property type="term" value="F:ATP hydrolysis activity"/>
    <property type="evidence" value="ECO:0007669"/>
    <property type="project" value="InterPro"/>
</dbReference>
<organism evidence="12 13">
    <name type="scientific">Psophocarpus tetragonolobus</name>
    <name type="common">Winged bean</name>
    <name type="synonym">Dolichos tetragonolobus</name>
    <dbReference type="NCBI Taxonomy" id="3891"/>
    <lineage>
        <taxon>Eukaryota</taxon>
        <taxon>Viridiplantae</taxon>
        <taxon>Streptophyta</taxon>
        <taxon>Embryophyta</taxon>
        <taxon>Tracheophyta</taxon>
        <taxon>Spermatophyta</taxon>
        <taxon>Magnoliopsida</taxon>
        <taxon>eudicotyledons</taxon>
        <taxon>Gunneridae</taxon>
        <taxon>Pentapetalae</taxon>
        <taxon>rosids</taxon>
        <taxon>fabids</taxon>
        <taxon>Fabales</taxon>
        <taxon>Fabaceae</taxon>
        <taxon>Papilionoideae</taxon>
        <taxon>50 kb inversion clade</taxon>
        <taxon>NPAAA clade</taxon>
        <taxon>indigoferoid/millettioid clade</taxon>
        <taxon>Phaseoleae</taxon>
        <taxon>Psophocarpus</taxon>
    </lineage>
</organism>
<dbReference type="EMBL" id="JAYMYS010000002">
    <property type="protein sequence ID" value="KAK7407611.1"/>
    <property type="molecule type" value="Genomic_DNA"/>
</dbReference>
<dbReference type="GO" id="GO:0005524">
    <property type="term" value="F:ATP binding"/>
    <property type="evidence" value="ECO:0007669"/>
    <property type="project" value="UniProtKB-KW"/>
</dbReference>
<evidence type="ECO:0000256" key="4">
    <source>
        <dbReference type="ARBA" id="ARBA00022692"/>
    </source>
</evidence>
<dbReference type="PROSITE" id="PS00211">
    <property type="entry name" value="ABC_TRANSPORTER_1"/>
    <property type="match status" value="1"/>
</dbReference>
<evidence type="ECO:0000256" key="1">
    <source>
        <dbReference type="ARBA" id="ARBA00004141"/>
    </source>
</evidence>
<keyword evidence="7 10" id="KW-1133">Transmembrane helix</keyword>
<evidence type="ECO:0000256" key="5">
    <source>
        <dbReference type="ARBA" id="ARBA00022741"/>
    </source>
</evidence>
<feature type="transmembrane region" description="Helical" evidence="10">
    <location>
        <begin position="655"/>
        <end position="673"/>
    </location>
</feature>
<gene>
    <name evidence="12" type="ORF">VNO78_09565</name>
</gene>
<keyword evidence="8 10" id="KW-0472">Membrane</keyword>
<feature type="transmembrane region" description="Helical" evidence="10">
    <location>
        <begin position="508"/>
        <end position="534"/>
    </location>
</feature>
<feature type="domain" description="ABC transporter" evidence="11">
    <location>
        <begin position="77"/>
        <end position="332"/>
    </location>
</feature>
<dbReference type="InterPro" id="IPR027417">
    <property type="entry name" value="P-loop_NTPase"/>
</dbReference>
<dbReference type="Proteomes" id="UP001386955">
    <property type="component" value="Unassembled WGS sequence"/>
</dbReference>
<evidence type="ECO:0000313" key="13">
    <source>
        <dbReference type="Proteomes" id="UP001386955"/>
    </source>
</evidence>
<reference evidence="12 13" key="1">
    <citation type="submission" date="2024-01" db="EMBL/GenBank/DDBJ databases">
        <title>The genomes of 5 underutilized Papilionoideae crops provide insights into root nodulation and disease resistanc.</title>
        <authorList>
            <person name="Jiang F."/>
        </authorList>
    </citation>
    <scope>NUCLEOTIDE SEQUENCE [LARGE SCALE GENOMIC DNA]</scope>
    <source>
        <strain evidence="12">DUOXIRENSHENG_FW03</strain>
        <tissue evidence="12">Leaves</tissue>
    </source>
</reference>
<dbReference type="InterPro" id="IPR050352">
    <property type="entry name" value="ABCG_transporters"/>
</dbReference>
<protein>
    <recommendedName>
        <fullName evidence="11">ABC transporter domain-containing protein</fullName>
    </recommendedName>
</protein>
<dbReference type="GO" id="GO:0140359">
    <property type="term" value="F:ABC-type transporter activity"/>
    <property type="evidence" value="ECO:0007669"/>
    <property type="project" value="InterPro"/>
</dbReference>
<comment type="similarity">
    <text evidence="2">Belongs to the ABC transporter superfamily. ABCG family. Eye pigment precursor importer (TC 3.A.1.204) subfamily.</text>
</comment>
<feature type="transmembrane region" description="Helical" evidence="10">
    <location>
        <begin position="436"/>
        <end position="454"/>
    </location>
</feature>